<evidence type="ECO:0000313" key="1">
    <source>
        <dbReference type="EMBL" id="SDB14730.1"/>
    </source>
</evidence>
<reference evidence="1 2" key="1">
    <citation type="submission" date="2016-10" db="EMBL/GenBank/DDBJ databases">
        <authorList>
            <person name="de Groot N.N."/>
        </authorList>
    </citation>
    <scope>NUCLEOTIDE SEQUENCE [LARGE SCALE GENOMIC DNA]</scope>
    <source>
        <strain evidence="1 2">DSM 3217</strain>
    </source>
</reference>
<protein>
    <submittedName>
        <fullName evidence="1">Uncharacterized protein</fullName>
    </submittedName>
</protein>
<sequence length="319" mass="36671">MLEERVRLESLVANALRIAKVSGGVISKEVFMDIGRRKANYVKKTGDEMVAKRLVKTRSVPHDVNAYQILKEGAKRCEALGSYESGRMKVSADRIERRVALSRLIYECQLAGIAYDDKDVNREDVSEAFYTGLELKGDMGGDELKSSRFLGMIVNRETETIYMFYPLLCNGMHKRGELRAREYLLNKFRAKRTVNILFTRKKEEIETFISQEAWENDAGFGTRFIDATFWIVTDYRELMELLEKKNGEKLVKFANEKGFKTIYNAVPLSVEVIKKLKEGPLECVACQEEYVNCLKTMSKNTRFVFAKTDNLLGKDVREL</sequence>
<name>A0A1G6B240_EUBOX</name>
<dbReference type="STRING" id="1732.SAMN02910417_01073"/>
<dbReference type="AlphaFoldDB" id="A0A1G6B240"/>
<keyword evidence="2" id="KW-1185">Reference proteome</keyword>
<dbReference type="EMBL" id="FMXR01000008">
    <property type="protein sequence ID" value="SDB14730.1"/>
    <property type="molecule type" value="Genomic_DNA"/>
</dbReference>
<accession>A0A1G6B240</accession>
<dbReference type="Proteomes" id="UP000199228">
    <property type="component" value="Unassembled WGS sequence"/>
</dbReference>
<evidence type="ECO:0000313" key="2">
    <source>
        <dbReference type="Proteomes" id="UP000199228"/>
    </source>
</evidence>
<proteinExistence type="predicted"/>
<organism evidence="1 2">
    <name type="scientific">Eubacterium oxidoreducens</name>
    <dbReference type="NCBI Taxonomy" id="1732"/>
    <lineage>
        <taxon>Bacteria</taxon>
        <taxon>Bacillati</taxon>
        <taxon>Bacillota</taxon>
        <taxon>Clostridia</taxon>
        <taxon>Eubacteriales</taxon>
        <taxon>Eubacteriaceae</taxon>
        <taxon>Eubacterium</taxon>
    </lineage>
</organism>
<gene>
    <name evidence="1" type="ORF">SAMN02910417_01073</name>
</gene>